<dbReference type="EMBL" id="JAHRIP010042357">
    <property type="protein sequence ID" value="MEQ2297355.1"/>
    <property type="molecule type" value="Genomic_DNA"/>
</dbReference>
<gene>
    <name evidence="2" type="ORF">AMECASPLE_034039</name>
</gene>
<keyword evidence="3" id="KW-1185">Reference proteome</keyword>
<evidence type="ECO:0000313" key="2">
    <source>
        <dbReference type="EMBL" id="MEQ2297355.1"/>
    </source>
</evidence>
<dbReference type="Proteomes" id="UP001469553">
    <property type="component" value="Unassembled WGS sequence"/>
</dbReference>
<keyword evidence="1" id="KW-0812">Transmembrane</keyword>
<comment type="caution">
    <text evidence="2">The sequence shown here is derived from an EMBL/GenBank/DDBJ whole genome shotgun (WGS) entry which is preliminary data.</text>
</comment>
<accession>A0ABV0YU21</accession>
<name>A0ABV0YU21_9TELE</name>
<feature type="transmembrane region" description="Helical" evidence="1">
    <location>
        <begin position="30"/>
        <end position="52"/>
    </location>
</feature>
<reference evidence="2 3" key="1">
    <citation type="submission" date="2021-06" db="EMBL/GenBank/DDBJ databases">
        <authorList>
            <person name="Palmer J.M."/>
        </authorList>
    </citation>
    <scope>NUCLEOTIDE SEQUENCE [LARGE SCALE GENOMIC DNA]</scope>
    <source>
        <strain evidence="2 3">AS_MEX2019</strain>
        <tissue evidence="2">Muscle</tissue>
    </source>
</reference>
<evidence type="ECO:0000256" key="1">
    <source>
        <dbReference type="SAM" id="Phobius"/>
    </source>
</evidence>
<organism evidence="2 3">
    <name type="scientific">Ameca splendens</name>
    <dbReference type="NCBI Taxonomy" id="208324"/>
    <lineage>
        <taxon>Eukaryota</taxon>
        <taxon>Metazoa</taxon>
        <taxon>Chordata</taxon>
        <taxon>Craniata</taxon>
        <taxon>Vertebrata</taxon>
        <taxon>Euteleostomi</taxon>
        <taxon>Actinopterygii</taxon>
        <taxon>Neopterygii</taxon>
        <taxon>Teleostei</taxon>
        <taxon>Neoteleostei</taxon>
        <taxon>Acanthomorphata</taxon>
        <taxon>Ovalentaria</taxon>
        <taxon>Atherinomorphae</taxon>
        <taxon>Cyprinodontiformes</taxon>
        <taxon>Goodeidae</taxon>
        <taxon>Ameca</taxon>
    </lineage>
</organism>
<protein>
    <submittedName>
        <fullName evidence="2">Uncharacterized protein</fullName>
    </submittedName>
</protein>
<keyword evidence="1" id="KW-0472">Membrane</keyword>
<evidence type="ECO:0000313" key="3">
    <source>
        <dbReference type="Proteomes" id="UP001469553"/>
    </source>
</evidence>
<proteinExistence type="predicted"/>
<sequence>MVDSVMVSSPGNAEAKDSQTMTLPTVCFTVYNFCVLECCICLMTNISLVLVFKSYNFGPICSKSPGICLHFLWETGLTFCYIQTALCKLGVCVSPTSSHESVPELELSKANQEELKEEQVL</sequence>
<keyword evidence="1" id="KW-1133">Transmembrane helix</keyword>